<keyword evidence="2" id="KW-1185">Reference proteome</keyword>
<dbReference type="AlphaFoldDB" id="A0A8J3D9B4"/>
<reference evidence="1" key="2">
    <citation type="submission" date="2020-09" db="EMBL/GenBank/DDBJ databases">
        <authorList>
            <person name="Sun Q."/>
            <person name="Kim S."/>
        </authorList>
    </citation>
    <scope>NUCLEOTIDE SEQUENCE</scope>
    <source>
        <strain evidence="1">KCTC 12870</strain>
    </source>
</reference>
<evidence type="ECO:0000313" key="2">
    <source>
        <dbReference type="Proteomes" id="UP000642829"/>
    </source>
</evidence>
<reference evidence="1" key="1">
    <citation type="journal article" date="2014" name="Int. J. Syst. Evol. Microbiol.">
        <title>Complete genome sequence of Corynebacterium casei LMG S-19264T (=DSM 44701T), isolated from a smear-ripened cheese.</title>
        <authorList>
            <consortium name="US DOE Joint Genome Institute (JGI-PGF)"/>
            <person name="Walter F."/>
            <person name="Albersmeier A."/>
            <person name="Kalinowski J."/>
            <person name="Ruckert C."/>
        </authorList>
    </citation>
    <scope>NUCLEOTIDE SEQUENCE</scope>
    <source>
        <strain evidence="1">KCTC 12870</strain>
    </source>
</reference>
<dbReference type="RefSeq" id="WP_189511408.1">
    <property type="nucleotide sequence ID" value="NZ_BMXG01000002.1"/>
</dbReference>
<comment type="caution">
    <text evidence="1">The sequence shown here is derived from an EMBL/GenBank/DDBJ whole genome shotgun (WGS) entry which is preliminary data.</text>
</comment>
<dbReference type="Proteomes" id="UP000642829">
    <property type="component" value="Unassembled WGS sequence"/>
</dbReference>
<name>A0A8J3D9B4_9BACT</name>
<evidence type="ECO:0000313" key="1">
    <source>
        <dbReference type="EMBL" id="GHB92383.1"/>
    </source>
</evidence>
<gene>
    <name evidence="1" type="ORF">GCM10007047_04350</name>
</gene>
<evidence type="ECO:0008006" key="3">
    <source>
        <dbReference type="Google" id="ProtNLM"/>
    </source>
</evidence>
<sequence>MLLPGALTAQITINWGSGVAFNRIVESDGTTLPSPSSGFSYELGTFGSFVPTASNYSEWSANWHAFDGDPFFYSIGASNVGLYVDSATLDSSQNSNSTYPAVDPSYDFAVGQQAYVWIYNENDPTQINTSTEWALYTQLIDGSSPIDKAWQMPDASSSTTTQSWYVTSADTAVWGGVDSGSDVGGGNIISTPGSYHVQTAGFTAGVYWDINGSTAGATNDGGGDAAGTWNSSNANWSIDPTGNVTTGAFTQYKVATFSANDSGSGEADGDFTVTKAGSTSVFGLDFQDGTVTIGHGSGGGIVFDTSGQSIAFADGQGFDGLVDTAFVNVHAGHTATIETAISSSQDVNLTGGGTLVLAGSQTGEIDGTLTLQSGTLQMSGTGTNPRLGFNSGGQTVVSIEGGTLFVSENAVTKASDVQFGSTTDVNYSSGSIVIGEANDSLGTLSLTLSTTSTIDFTGAGTESIIAFSDSSGIDWSGSEILQVTDWAGIPLNLGTGTGSGTGGGGTDQFYIGSNEMGLTSDQLSKIKFLNPVGLAPGLYDAYILSTGEIVPGVIPEPSTYAIGGLLILLGGYDFYRRRKAGA</sequence>
<protein>
    <recommendedName>
        <fullName evidence="3">PEP-CTERM protein-sorting domain-containing protein</fullName>
    </recommendedName>
</protein>
<organism evidence="1 2">
    <name type="scientific">Cerasicoccus arenae</name>
    <dbReference type="NCBI Taxonomy" id="424488"/>
    <lineage>
        <taxon>Bacteria</taxon>
        <taxon>Pseudomonadati</taxon>
        <taxon>Verrucomicrobiota</taxon>
        <taxon>Opitutia</taxon>
        <taxon>Puniceicoccales</taxon>
        <taxon>Cerasicoccaceae</taxon>
        <taxon>Cerasicoccus</taxon>
    </lineage>
</organism>
<dbReference type="EMBL" id="BMXG01000002">
    <property type="protein sequence ID" value="GHB92383.1"/>
    <property type="molecule type" value="Genomic_DNA"/>
</dbReference>
<proteinExistence type="predicted"/>
<accession>A0A8J3D9B4</accession>